<organism evidence="3 4">
    <name type="scientific">Apiospora arundinis</name>
    <dbReference type="NCBI Taxonomy" id="335852"/>
    <lineage>
        <taxon>Eukaryota</taxon>
        <taxon>Fungi</taxon>
        <taxon>Dikarya</taxon>
        <taxon>Ascomycota</taxon>
        <taxon>Pezizomycotina</taxon>
        <taxon>Sordariomycetes</taxon>
        <taxon>Xylariomycetidae</taxon>
        <taxon>Amphisphaeriales</taxon>
        <taxon>Apiosporaceae</taxon>
        <taxon>Apiospora</taxon>
    </lineage>
</organism>
<keyword evidence="4" id="KW-1185">Reference proteome</keyword>
<dbReference type="InterPro" id="IPR010730">
    <property type="entry name" value="HET"/>
</dbReference>
<feature type="domain" description="Heterokaryon incompatibility" evidence="2">
    <location>
        <begin position="70"/>
        <end position="257"/>
    </location>
</feature>
<evidence type="ECO:0000259" key="2">
    <source>
        <dbReference type="Pfam" id="PF06985"/>
    </source>
</evidence>
<gene>
    <name evidence="3" type="ORF">PGQ11_014031</name>
</gene>
<reference evidence="3 4" key="1">
    <citation type="journal article" date="2024" name="IMA Fungus">
        <title>Apiospora arundinis, a panoply of carbohydrate-active enzymes and secondary metabolites.</title>
        <authorList>
            <person name="Sorensen T."/>
            <person name="Petersen C."/>
            <person name="Muurmann A.T."/>
            <person name="Christiansen J.V."/>
            <person name="Brundto M.L."/>
            <person name="Overgaard C.K."/>
            <person name="Boysen A.T."/>
            <person name="Wollenberg R.D."/>
            <person name="Larsen T.O."/>
            <person name="Sorensen J.L."/>
            <person name="Nielsen K.L."/>
            <person name="Sondergaard T.E."/>
        </authorList>
    </citation>
    <scope>NUCLEOTIDE SEQUENCE [LARGE SCALE GENOMIC DNA]</scope>
    <source>
        <strain evidence="3 4">AAU 773</strain>
    </source>
</reference>
<comment type="caution">
    <text evidence="3">The sequence shown here is derived from an EMBL/GenBank/DDBJ whole genome shotgun (WGS) entry which is preliminary data.</text>
</comment>
<evidence type="ECO:0000256" key="1">
    <source>
        <dbReference type="SAM" id="MobiDB-lite"/>
    </source>
</evidence>
<evidence type="ECO:0000313" key="4">
    <source>
        <dbReference type="Proteomes" id="UP001390339"/>
    </source>
</evidence>
<sequence>MASVPDQPARPAIDPDDDPEWKVQNDYTFYRPLDYSSKQIRLISIASGSFDDPLVCTLKRHTTPIEEQEFEALSYCWGDLQDTVTITLRHDHTGLPNPDSERRGDDEQTFNITKSLNLALRHLRRQDRERVIWIDALCINQGSIRERNYAIPFMVDVYRYASSVVVFLGEENKTKNFTRIWQLMAMMRSTIEKALPEAGMSGPLTPQHDIQGFVDCLTLGSKDGKPESENLFRVHLSLAAEDFFEFPWFQRVWVVQEVMNAKRAIVYCGGQEREWIDILVFFCTAVKNSRSYAGALSGNLDLRDRLPPFLWTRLLAAQRGQHQKEGDIPSPPRLPLLEVLTRGRAFAATDPRDKIFALLSFGEETQNIEALPSRLKPDYAKSSSDVWKDVTRQWIIDHQSLDILGIRHEEVDKNNQIAQKTVYISAQNQPGLSNAESRFLIERPPSDYPSWALWHAEHPESAKTALFRLIQPLSACQIPIDVKLLDQPADSAMLSLRGVYIDHIKSVQWPFKRWNFSESDIRQFNYHTQPPASVEDGIPIAWAAVLGAVQGMGEENAQQIKVKFPKELQIPPYPSGKSLLQAFIEALICRRFKQRFKLDGTDESIIDLVGSLSGLKLGDGSIPGDSGDSCVSPAKSVEAGSDIEAMSHFAAHWAQSRCDPEMRWIPEPAAGVFRKLAKHGNSRKFTEMCEFAEGRCFFQAKNGPFGLCPQDTRPDDIVVTLSGGRTPYVLRQLHGEGDTTQSQHWELVGECYVHDLDIAKMTSTAWEKRPEAIQVFDIS</sequence>
<feature type="region of interest" description="Disordered" evidence="1">
    <location>
        <begin position="1"/>
        <end position="20"/>
    </location>
</feature>
<dbReference type="Proteomes" id="UP001390339">
    <property type="component" value="Unassembled WGS sequence"/>
</dbReference>
<proteinExistence type="predicted"/>
<dbReference type="Pfam" id="PF06985">
    <property type="entry name" value="HET"/>
    <property type="match status" value="1"/>
</dbReference>
<dbReference type="PANTHER" id="PTHR24148">
    <property type="entry name" value="ANKYRIN REPEAT DOMAIN-CONTAINING PROTEIN 39 HOMOLOG-RELATED"/>
    <property type="match status" value="1"/>
</dbReference>
<dbReference type="EMBL" id="JAPCWZ010000009">
    <property type="protein sequence ID" value="KAK8851552.1"/>
    <property type="molecule type" value="Genomic_DNA"/>
</dbReference>
<dbReference type="InterPro" id="IPR052895">
    <property type="entry name" value="HetReg/Transcr_Mod"/>
</dbReference>
<evidence type="ECO:0000313" key="3">
    <source>
        <dbReference type="EMBL" id="KAK8851552.1"/>
    </source>
</evidence>
<protein>
    <submittedName>
        <fullName evidence="3">Heterokaryon incompatibility protein-domain-containing protein</fullName>
    </submittedName>
</protein>
<feature type="compositionally biased region" description="Low complexity" evidence="1">
    <location>
        <begin position="1"/>
        <end position="12"/>
    </location>
</feature>
<name>A0ABR2HRB0_9PEZI</name>
<accession>A0ABR2HRB0</accession>
<dbReference type="PANTHER" id="PTHR24148:SF73">
    <property type="entry name" value="HET DOMAIN PROTEIN (AFU_ORTHOLOGUE AFUA_8G01020)"/>
    <property type="match status" value="1"/>
</dbReference>